<dbReference type="InterPro" id="IPR005765">
    <property type="entry name" value="UPRT"/>
</dbReference>
<dbReference type="InterPro" id="IPR050054">
    <property type="entry name" value="UPRTase/APRTase"/>
</dbReference>
<dbReference type="GO" id="GO:0005737">
    <property type="term" value="C:cytoplasm"/>
    <property type="evidence" value="ECO:0007669"/>
    <property type="project" value="UniProtKB-ARBA"/>
</dbReference>
<comment type="caution">
    <text evidence="12">The sequence shown here is derived from an EMBL/GenBank/DDBJ whole genome shotgun (WGS) entry which is preliminary data.</text>
</comment>
<sequence>MAARIYNNYYYNSPLLPYPPPKPSSPPYHHLHLLTPNSLHSSPSLYHFNNRSTSTTKVFHLNRRRPMDFSVDCQTTTEQKPISQDRMLVFVPPHPLIKHWVSVLRNEETPSPIFKSAMAELGRLLMYEASRDCLPMIAGEIQSPMGVASVEFIDPREPVAVVPILRAGLALAEHASSIFPASKTYHLGISRNEETLQPTVYLNKLPDKFPEGSLVVVVDPMLATGGTIVAALNLIKERGADNKRIKVVSAVAAPPALQKLSEKFPGLHVYAGIIDPTVNDKGFIIPGLGDAGDRSFGT</sequence>
<dbReference type="NCBIfam" id="TIGR01091">
    <property type="entry name" value="upp"/>
    <property type="match status" value="1"/>
</dbReference>
<evidence type="ECO:0000256" key="8">
    <source>
        <dbReference type="ARBA" id="ARBA00022741"/>
    </source>
</evidence>
<comment type="cofactor">
    <cofactor evidence="1">
        <name>Mg(2+)</name>
        <dbReference type="ChEBI" id="CHEBI:18420"/>
    </cofactor>
</comment>
<dbReference type="GO" id="GO:0005525">
    <property type="term" value="F:GTP binding"/>
    <property type="evidence" value="ECO:0007669"/>
    <property type="project" value="UniProtKB-KW"/>
</dbReference>
<dbReference type="EC" id="2.4.2.9" evidence="4"/>
<dbReference type="InterPro" id="IPR000836">
    <property type="entry name" value="PRTase_dom"/>
</dbReference>
<keyword evidence="9" id="KW-0342">GTP-binding</keyword>
<keyword evidence="8" id="KW-0547">Nucleotide-binding</keyword>
<evidence type="ECO:0000256" key="3">
    <source>
        <dbReference type="ARBA" id="ARBA00009516"/>
    </source>
</evidence>
<dbReference type="GO" id="GO:0004845">
    <property type="term" value="F:uracil phosphoribosyltransferase activity"/>
    <property type="evidence" value="ECO:0007669"/>
    <property type="project" value="UniProtKB-EC"/>
</dbReference>
<evidence type="ECO:0000259" key="11">
    <source>
        <dbReference type="Pfam" id="PF14681"/>
    </source>
</evidence>
<evidence type="ECO:0000256" key="10">
    <source>
        <dbReference type="ARBA" id="ARBA00031082"/>
    </source>
</evidence>
<keyword evidence="7" id="KW-0808">Transferase</keyword>
<name>A0ABD3AZA3_9GENT</name>
<reference evidence="12 13" key="1">
    <citation type="submission" date="2024-11" db="EMBL/GenBank/DDBJ databases">
        <title>A near-complete genome assembly of Cinchona calisaya.</title>
        <authorList>
            <person name="Lian D.C."/>
            <person name="Zhao X.W."/>
            <person name="Wei L."/>
        </authorList>
    </citation>
    <scope>NUCLEOTIDE SEQUENCE [LARGE SCALE GENOMIC DNA]</scope>
    <source>
        <tissue evidence="12">Nenye</tissue>
    </source>
</reference>
<evidence type="ECO:0000256" key="5">
    <source>
        <dbReference type="ARBA" id="ARBA00022533"/>
    </source>
</evidence>
<dbReference type="EMBL" id="JBJUIK010000002">
    <property type="protein sequence ID" value="KAL3536443.1"/>
    <property type="molecule type" value="Genomic_DNA"/>
</dbReference>
<evidence type="ECO:0000256" key="4">
    <source>
        <dbReference type="ARBA" id="ARBA00011894"/>
    </source>
</evidence>
<dbReference type="InterPro" id="IPR029057">
    <property type="entry name" value="PRTase-like"/>
</dbReference>
<keyword evidence="5" id="KW-0021">Allosteric enzyme</keyword>
<feature type="domain" description="Phosphoribosyltransferase" evidence="11">
    <location>
        <begin position="91"/>
        <end position="298"/>
    </location>
</feature>
<dbReference type="Proteomes" id="UP001630127">
    <property type="component" value="Unassembled WGS sequence"/>
</dbReference>
<evidence type="ECO:0000256" key="6">
    <source>
        <dbReference type="ARBA" id="ARBA00022676"/>
    </source>
</evidence>
<comment type="pathway">
    <text evidence="2">Pyrimidine metabolism; UMP biosynthesis via salvage pathway; UMP from uracil: step 1/1.</text>
</comment>
<protein>
    <recommendedName>
        <fullName evidence="4">uracil phosphoribosyltransferase</fullName>
        <ecNumber evidence="4">2.4.2.9</ecNumber>
    </recommendedName>
    <alternativeName>
        <fullName evidence="10">UMP pyrophosphorylase</fullName>
    </alternativeName>
</protein>
<dbReference type="NCBIfam" id="NF001097">
    <property type="entry name" value="PRK00129.1"/>
    <property type="match status" value="1"/>
</dbReference>
<evidence type="ECO:0000256" key="9">
    <source>
        <dbReference type="ARBA" id="ARBA00023134"/>
    </source>
</evidence>
<dbReference type="PANTHER" id="PTHR32315:SF4">
    <property type="entry name" value="URACIL PHOSPHORIBOSYLTRANSFERASE, CHLOROPLASTIC"/>
    <property type="match status" value="1"/>
</dbReference>
<dbReference type="PANTHER" id="PTHR32315">
    <property type="entry name" value="ADENINE PHOSPHORIBOSYLTRANSFERASE"/>
    <property type="match status" value="1"/>
</dbReference>
<dbReference type="CDD" id="cd06223">
    <property type="entry name" value="PRTases_typeI"/>
    <property type="match status" value="1"/>
</dbReference>
<comment type="similarity">
    <text evidence="3">Belongs to the UPRTase family.</text>
</comment>
<gene>
    <name evidence="12" type="ORF">ACH5RR_004904</name>
</gene>
<keyword evidence="13" id="KW-1185">Reference proteome</keyword>
<dbReference type="SUPFAM" id="SSF53271">
    <property type="entry name" value="PRTase-like"/>
    <property type="match status" value="1"/>
</dbReference>
<evidence type="ECO:0000313" key="13">
    <source>
        <dbReference type="Proteomes" id="UP001630127"/>
    </source>
</evidence>
<accession>A0ABD3AZA3</accession>
<dbReference type="Gene3D" id="3.40.50.2020">
    <property type="match status" value="1"/>
</dbReference>
<organism evidence="12 13">
    <name type="scientific">Cinchona calisaya</name>
    <dbReference type="NCBI Taxonomy" id="153742"/>
    <lineage>
        <taxon>Eukaryota</taxon>
        <taxon>Viridiplantae</taxon>
        <taxon>Streptophyta</taxon>
        <taxon>Embryophyta</taxon>
        <taxon>Tracheophyta</taxon>
        <taxon>Spermatophyta</taxon>
        <taxon>Magnoliopsida</taxon>
        <taxon>eudicotyledons</taxon>
        <taxon>Gunneridae</taxon>
        <taxon>Pentapetalae</taxon>
        <taxon>asterids</taxon>
        <taxon>lamiids</taxon>
        <taxon>Gentianales</taxon>
        <taxon>Rubiaceae</taxon>
        <taxon>Cinchonoideae</taxon>
        <taxon>Cinchoneae</taxon>
        <taxon>Cinchona</taxon>
    </lineage>
</organism>
<proteinExistence type="inferred from homology"/>
<keyword evidence="6" id="KW-0328">Glycosyltransferase</keyword>
<dbReference type="FunFam" id="3.40.50.2020:FF:000003">
    <property type="entry name" value="Uracil phosphoribosyltransferase"/>
    <property type="match status" value="1"/>
</dbReference>
<evidence type="ECO:0000256" key="1">
    <source>
        <dbReference type="ARBA" id="ARBA00001946"/>
    </source>
</evidence>
<dbReference type="AlphaFoldDB" id="A0ABD3AZA3"/>
<dbReference type="Pfam" id="PF14681">
    <property type="entry name" value="UPRTase"/>
    <property type="match status" value="1"/>
</dbReference>
<evidence type="ECO:0000313" key="12">
    <source>
        <dbReference type="EMBL" id="KAL3536443.1"/>
    </source>
</evidence>
<evidence type="ECO:0000256" key="2">
    <source>
        <dbReference type="ARBA" id="ARBA00005180"/>
    </source>
</evidence>
<evidence type="ECO:0000256" key="7">
    <source>
        <dbReference type="ARBA" id="ARBA00022679"/>
    </source>
</evidence>